<evidence type="ECO:0000259" key="4">
    <source>
        <dbReference type="PROSITE" id="PS01124"/>
    </source>
</evidence>
<dbReference type="SMART" id="SM00342">
    <property type="entry name" value="HTH_ARAC"/>
    <property type="match status" value="1"/>
</dbReference>
<dbReference type="PROSITE" id="PS01124">
    <property type="entry name" value="HTH_ARAC_FAMILY_2"/>
    <property type="match status" value="1"/>
</dbReference>
<keyword evidence="2" id="KW-0238">DNA-binding</keyword>
<dbReference type="RefSeq" id="WP_271714553.1">
    <property type="nucleotide sequence ID" value="NZ_AP024169.1"/>
</dbReference>
<evidence type="ECO:0000256" key="1">
    <source>
        <dbReference type="ARBA" id="ARBA00023015"/>
    </source>
</evidence>
<proteinExistence type="predicted"/>
<name>A0A7R7IBW3_9FIRM</name>
<dbReference type="KEGG" id="ahb:bsdtb5_05640"/>
<dbReference type="Pfam" id="PF12833">
    <property type="entry name" value="HTH_18"/>
    <property type="match status" value="1"/>
</dbReference>
<dbReference type="AlphaFoldDB" id="A0A7R7IBW3"/>
<keyword evidence="6" id="KW-1185">Reference proteome</keyword>
<protein>
    <recommendedName>
        <fullName evidence="4">HTH araC/xylS-type domain-containing protein</fullName>
    </recommendedName>
</protein>
<dbReference type="GO" id="GO:0003700">
    <property type="term" value="F:DNA-binding transcription factor activity"/>
    <property type="evidence" value="ECO:0007669"/>
    <property type="project" value="InterPro"/>
</dbReference>
<gene>
    <name evidence="5" type="ORF">bsdtb5_05640</name>
</gene>
<evidence type="ECO:0000313" key="6">
    <source>
        <dbReference type="Proteomes" id="UP000595897"/>
    </source>
</evidence>
<evidence type="ECO:0000256" key="3">
    <source>
        <dbReference type="ARBA" id="ARBA00023163"/>
    </source>
</evidence>
<dbReference type="Proteomes" id="UP000595897">
    <property type="component" value="Chromosome"/>
</dbReference>
<dbReference type="PANTHER" id="PTHR43280:SF34">
    <property type="entry name" value="ARAC-FAMILY TRANSCRIPTIONAL REGULATOR"/>
    <property type="match status" value="1"/>
</dbReference>
<dbReference type="InterPro" id="IPR018060">
    <property type="entry name" value="HTH_AraC"/>
</dbReference>
<sequence>MSLQNEWHLKELIENEQLNMHRPIEEEYSFYQAVKTGDMNYIRENCQKGAFSDLEGVGILSKNSLTNMKYHFVITVAMITRYCVEGGMELEQAYRLSDFYILKLDTCSTVQSITELHDNMVLDFTGKMLLLKNSAIISKSILLCTDYIYSHIHDRITVNDLADHTNLSASYLSRLFKKELGIAISDYIREKKIEKAQNLLKYSHFSSIEIANYLSFSSQSHFIQTFENQVGLTPKKYRDKYYRTSW</sequence>
<dbReference type="EMBL" id="AP024169">
    <property type="protein sequence ID" value="BCN29269.1"/>
    <property type="molecule type" value="Genomic_DNA"/>
</dbReference>
<dbReference type="PANTHER" id="PTHR43280">
    <property type="entry name" value="ARAC-FAMILY TRANSCRIPTIONAL REGULATOR"/>
    <property type="match status" value="1"/>
</dbReference>
<dbReference type="GO" id="GO:0043565">
    <property type="term" value="F:sequence-specific DNA binding"/>
    <property type="evidence" value="ECO:0007669"/>
    <property type="project" value="InterPro"/>
</dbReference>
<accession>A0A7R7IBW3</accession>
<feature type="domain" description="HTH araC/xylS-type" evidence="4">
    <location>
        <begin position="142"/>
        <end position="240"/>
    </location>
</feature>
<dbReference type="Gene3D" id="1.10.10.60">
    <property type="entry name" value="Homeodomain-like"/>
    <property type="match status" value="2"/>
</dbReference>
<reference evidence="5 6" key="1">
    <citation type="submission" date="2020-11" db="EMBL/GenBank/DDBJ databases">
        <title>Draft genome sequencing of a Lachnospiraceae strain isolated from anoxic soil subjected to BSD treatment.</title>
        <authorList>
            <person name="Uek A."/>
            <person name="Tonouchi A."/>
        </authorList>
    </citation>
    <scope>NUCLEOTIDE SEQUENCE [LARGE SCALE GENOMIC DNA]</scope>
    <source>
        <strain evidence="5 6">TB5</strain>
    </source>
</reference>
<evidence type="ECO:0000313" key="5">
    <source>
        <dbReference type="EMBL" id="BCN29269.1"/>
    </source>
</evidence>
<organism evidence="5 6">
    <name type="scientific">Anaeromicropila herbilytica</name>
    <dbReference type="NCBI Taxonomy" id="2785025"/>
    <lineage>
        <taxon>Bacteria</taxon>
        <taxon>Bacillati</taxon>
        <taxon>Bacillota</taxon>
        <taxon>Clostridia</taxon>
        <taxon>Lachnospirales</taxon>
        <taxon>Lachnospiraceae</taxon>
        <taxon>Anaeromicropila</taxon>
    </lineage>
</organism>
<keyword evidence="3" id="KW-0804">Transcription</keyword>
<evidence type="ECO:0000256" key="2">
    <source>
        <dbReference type="ARBA" id="ARBA00023125"/>
    </source>
</evidence>
<dbReference type="SUPFAM" id="SSF46689">
    <property type="entry name" value="Homeodomain-like"/>
    <property type="match status" value="2"/>
</dbReference>
<keyword evidence="1" id="KW-0805">Transcription regulation</keyword>
<dbReference type="InterPro" id="IPR009057">
    <property type="entry name" value="Homeodomain-like_sf"/>
</dbReference>